<evidence type="ECO:0000313" key="2">
    <source>
        <dbReference type="Proteomes" id="UP001257914"/>
    </source>
</evidence>
<keyword evidence="2" id="KW-1185">Reference proteome</keyword>
<dbReference type="PANTHER" id="PTHR37816:SF2">
    <property type="entry name" value="DNA TOPOLOGY MODULATION PROTEIN FLAR-RELATED PROTEIN"/>
    <property type="match status" value="1"/>
</dbReference>
<reference evidence="1 2" key="1">
    <citation type="submission" date="2023-10" db="EMBL/GenBank/DDBJ databases">
        <title>Psychrosphaera aquimaarina strain SW33 isolated from seawater.</title>
        <authorList>
            <person name="Bayburt H."/>
            <person name="Kim J.M."/>
            <person name="Choi B.J."/>
            <person name="Jeon C.O."/>
        </authorList>
    </citation>
    <scope>NUCLEOTIDE SEQUENCE [LARGE SCALE GENOMIC DNA]</scope>
    <source>
        <strain evidence="1 2">KCTC 52743</strain>
    </source>
</reference>
<dbReference type="EMBL" id="JAWCUA010000010">
    <property type="protein sequence ID" value="MDU0114334.1"/>
    <property type="molecule type" value="Genomic_DNA"/>
</dbReference>
<dbReference type="PANTHER" id="PTHR37816">
    <property type="entry name" value="YALI0E33011P"/>
    <property type="match status" value="1"/>
</dbReference>
<dbReference type="RefSeq" id="WP_315947958.1">
    <property type="nucleotide sequence ID" value="NZ_JAWCUA010000010.1"/>
</dbReference>
<comment type="caution">
    <text evidence="1">The sequence shown here is derived from an EMBL/GenBank/DDBJ whole genome shotgun (WGS) entry which is preliminary data.</text>
</comment>
<name>A0ABU3R3T6_9GAMM</name>
<dbReference type="InterPro" id="IPR027417">
    <property type="entry name" value="P-loop_NTPase"/>
</dbReference>
<protein>
    <submittedName>
        <fullName evidence="1">AAA family ATPase</fullName>
    </submittedName>
</protein>
<proteinExistence type="predicted"/>
<organism evidence="1 2">
    <name type="scientific">Psychrosphaera aquimarina</name>
    <dbReference type="NCBI Taxonomy" id="2044854"/>
    <lineage>
        <taxon>Bacteria</taxon>
        <taxon>Pseudomonadati</taxon>
        <taxon>Pseudomonadota</taxon>
        <taxon>Gammaproteobacteria</taxon>
        <taxon>Alteromonadales</taxon>
        <taxon>Pseudoalteromonadaceae</taxon>
        <taxon>Psychrosphaera</taxon>
    </lineage>
</organism>
<evidence type="ECO:0000313" key="1">
    <source>
        <dbReference type="EMBL" id="MDU0114334.1"/>
    </source>
</evidence>
<gene>
    <name evidence="1" type="ORF">RT723_15310</name>
</gene>
<dbReference type="InterPro" id="IPR052922">
    <property type="entry name" value="Cytidylate_Kinase-2"/>
</dbReference>
<accession>A0ABU3R3T6</accession>
<dbReference type="Proteomes" id="UP001257914">
    <property type="component" value="Unassembled WGS sequence"/>
</dbReference>
<sequence>MSKVLIFGNSGSGKSTLAKKYCLKNKAVHLDLDTIAWQQPESPDKPPMRMALCDSKQYIHNFITENENWVIEGCYADLLAMVIEQADEMIFLNLPVDACIQNAKQRPWEPHKYESKAAQDANLEMLINWISQYPERDDCFSEQAHIQLFNGFDGKKQMMTSNH</sequence>
<dbReference type="Pfam" id="PF13238">
    <property type="entry name" value="AAA_18"/>
    <property type="match status" value="1"/>
</dbReference>
<dbReference type="SUPFAM" id="SSF52540">
    <property type="entry name" value="P-loop containing nucleoside triphosphate hydrolases"/>
    <property type="match status" value="1"/>
</dbReference>
<dbReference type="Gene3D" id="3.40.50.300">
    <property type="entry name" value="P-loop containing nucleotide triphosphate hydrolases"/>
    <property type="match status" value="1"/>
</dbReference>